<evidence type="ECO:0000256" key="1">
    <source>
        <dbReference type="SAM" id="SignalP"/>
    </source>
</evidence>
<accession>A0A0B2X442</accession>
<feature type="chain" id="PRO_5013153181" evidence="1">
    <location>
        <begin position="16"/>
        <end position="239"/>
    </location>
</feature>
<proteinExistence type="predicted"/>
<gene>
    <name evidence="2" type="ORF">MAM_02113</name>
</gene>
<name>A0A0B2X442_METAS</name>
<dbReference type="Proteomes" id="UP000030816">
    <property type="component" value="Unassembled WGS sequence"/>
</dbReference>
<dbReference type="OrthoDB" id="5576763at2759"/>
<keyword evidence="1" id="KW-0732">Signal</keyword>
<dbReference type="Pfam" id="PF11958">
    <property type="entry name" value="DUF3472"/>
    <property type="match status" value="1"/>
</dbReference>
<sequence>MRLVTLASLIRATAAVQMVHLGWQTPSDEPLKDITFPMSMPRAPRESGYYFEQAVAFRKAPQDVKHKVIYIGLQPRPDKDGKSIVHATFSSFFPRTTVRDGQNCRDGADNGPGVSCAVDVPSSYNDTYHLRVQANKQTYTGTLINRSSGQTWPIGSFDLPCGVSQMMGGSWLGFVEYYKTSLTECSEHPKTAVTFGTPFTSTPGVDMNLTTPYKDKNCGAAFRWKVGQDDPKAYEITIG</sequence>
<protein>
    <submittedName>
        <fullName evidence="2">Uncharacterized protein</fullName>
    </submittedName>
</protein>
<dbReference type="GeneID" id="63736568"/>
<evidence type="ECO:0000313" key="2">
    <source>
        <dbReference type="EMBL" id="KHO00190.1"/>
    </source>
</evidence>
<comment type="caution">
    <text evidence="2">The sequence shown here is derived from an EMBL/GenBank/DDBJ whole genome shotgun (WGS) entry which is preliminary data.</text>
</comment>
<dbReference type="InterPro" id="IPR021862">
    <property type="entry name" value="DUF3472"/>
</dbReference>
<dbReference type="HOGENOM" id="CLU_083946_0_0_1"/>
<dbReference type="EMBL" id="AZHE01000003">
    <property type="protein sequence ID" value="KHO00190.1"/>
    <property type="molecule type" value="Genomic_DNA"/>
</dbReference>
<organism evidence="2 3">
    <name type="scientific">Metarhizium album (strain ARSEF 1941)</name>
    <dbReference type="NCBI Taxonomy" id="1081103"/>
    <lineage>
        <taxon>Eukaryota</taxon>
        <taxon>Fungi</taxon>
        <taxon>Dikarya</taxon>
        <taxon>Ascomycota</taxon>
        <taxon>Pezizomycotina</taxon>
        <taxon>Sordariomycetes</taxon>
        <taxon>Hypocreomycetidae</taxon>
        <taxon>Hypocreales</taxon>
        <taxon>Clavicipitaceae</taxon>
        <taxon>Metarhizium</taxon>
    </lineage>
</organism>
<feature type="signal peptide" evidence="1">
    <location>
        <begin position="1"/>
        <end position="15"/>
    </location>
</feature>
<dbReference type="RefSeq" id="XP_040681255.1">
    <property type="nucleotide sequence ID" value="XM_040820912.1"/>
</dbReference>
<dbReference type="AlphaFoldDB" id="A0A0B2X442"/>
<keyword evidence="3" id="KW-1185">Reference proteome</keyword>
<evidence type="ECO:0000313" key="3">
    <source>
        <dbReference type="Proteomes" id="UP000030816"/>
    </source>
</evidence>
<dbReference type="STRING" id="1081103.A0A0B2X442"/>
<reference evidence="2 3" key="1">
    <citation type="journal article" date="2014" name="Proc. Natl. Acad. Sci. U.S.A.">
        <title>Trajectory and genomic determinants of fungal-pathogen speciation and host adaptation.</title>
        <authorList>
            <person name="Hu X."/>
            <person name="Xiao G."/>
            <person name="Zheng P."/>
            <person name="Shang Y."/>
            <person name="Su Y."/>
            <person name="Zhang X."/>
            <person name="Liu X."/>
            <person name="Zhan S."/>
            <person name="St Leger R.J."/>
            <person name="Wang C."/>
        </authorList>
    </citation>
    <scope>NUCLEOTIDE SEQUENCE [LARGE SCALE GENOMIC DNA]</scope>
    <source>
        <strain evidence="2 3">ARSEF 1941</strain>
    </source>
</reference>